<name>A0A3Q9UG36_9ACTN</name>
<feature type="transmembrane region" description="Helical" evidence="8">
    <location>
        <begin position="17"/>
        <end position="35"/>
    </location>
</feature>
<dbReference type="InterPro" id="IPR036526">
    <property type="entry name" value="C-N_Hydrolase_sf"/>
</dbReference>
<feature type="transmembrane region" description="Helical" evidence="8">
    <location>
        <begin position="68"/>
        <end position="86"/>
    </location>
</feature>
<dbReference type="UniPathway" id="UPA00666"/>
<proteinExistence type="inferred from homology"/>
<keyword evidence="6 8" id="KW-0472">Membrane</keyword>
<dbReference type="Pfam" id="PF00795">
    <property type="entry name" value="CN_hydrolase"/>
    <property type="match status" value="1"/>
</dbReference>
<feature type="transmembrane region" description="Helical" evidence="8">
    <location>
        <begin position="484"/>
        <end position="506"/>
    </location>
</feature>
<evidence type="ECO:0000256" key="1">
    <source>
        <dbReference type="ARBA" id="ARBA00004651"/>
    </source>
</evidence>
<keyword evidence="3 8" id="KW-0808">Transferase</keyword>
<evidence type="ECO:0000256" key="5">
    <source>
        <dbReference type="ARBA" id="ARBA00022989"/>
    </source>
</evidence>
<feature type="transmembrane region" description="Helical" evidence="8">
    <location>
        <begin position="42"/>
        <end position="62"/>
    </location>
</feature>
<keyword evidence="7 8" id="KW-0012">Acyltransferase</keyword>
<dbReference type="NCBIfam" id="TIGR00546">
    <property type="entry name" value="lnt"/>
    <property type="match status" value="1"/>
</dbReference>
<dbReference type="KEGG" id="aji:C0Z10_06100"/>
<sequence>MCALLAGAATGAGQAPLGLWPLVVPGVAALTLLVAGRRPRAALGLGYLYGLGLFTTTIAWVHVVAWPAAPVLIAFMACWSALTGWGIRMVQDLRLAPLWAACVWSAAEIGAAHLPLGGFGWVRLAWTAVDTPVAGTLRWIGATGVSLLIALAGQLLAAALAPGRGRRGSAGRRPRLVAALTLVGLMAVASAAGEWTVHWADRQVDALPRGPRVMVIQGGVDGTAGSYAMGYARSVTDNHLSQTIAALASQRAAGQPAPDMILWPENSTDVDPVKDYQTHALVTTAVTLAQRPILVGAVTEGPGPDERQTTAMWWPVGAEGPTDVYHKRNLIPFGEWVPWRSTLVRLIPVLEHVGRQSVAGTTPGVIDARINGRTIRIGDVICFELAYDSTVHDTVRNGAQVVMVQSNNATYTHTGQPYQQWQITRARAIETGRQIVVSTTSSLSGLIEPGGQVSDRTAEASHDWRSYQLALGSGVSAGVRLSPVIGWVSVAVAAISVLVGVGRLVGAGRGWSTRRRGGALG</sequence>
<evidence type="ECO:0000259" key="9">
    <source>
        <dbReference type="PROSITE" id="PS50263"/>
    </source>
</evidence>
<dbReference type="EMBL" id="CP025570">
    <property type="protein sequence ID" value="AZZ40743.1"/>
    <property type="molecule type" value="Genomic_DNA"/>
</dbReference>
<reference evidence="11" key="1">
    <citation type="submission" date="2017-12" db="EMBL/GenBank/DDBJ databases">
        <title>Whole genome sequencing of Acidipropionibacterium jensenii strains JS279 and JS280.</title>
        <authorList>
            <person name="Deptula P."/>
            <person name="Laine P."/>
            <person name="Smolander O.-P."/>
            <person name="Paulin L."/>
            <person name="Auvinen P."/>
            <person name="Varmanen P."/>
        </authorList>
    </citation>
    <scope>NUCLEOTIDE SEQUENCE [LARGE SCALE GENOMIC DNA]</scope>
    <source>
        <strain evidence="11">JS280</strain>
    </source>
</reference>
<comment type="catalytic activity">
    <reaction evidence="8">
        <text>N-terminal S-1,2-diacyl-sn-glyceryl-L-cysteinyl-[lipoprotein] + a glycerophospholipid = N-acyl-S-1,2-diacyl-sn-glyceryl-L-cysteinyl-[lipoprotein] + a 2-acyl-sn-glycero-3-phospholipid + H(+)</text>
        <dbReference type="Rhea" id="RHEA:48228"/>
        <dbReference type="Rhea" id="RHEA-COMP:14681"/>
        <dbReference type="Rhea" id="RHEA-COMP:14684"/>
        <dbReference type="ChEBI" id="CHEBI:15378"/>
        <dbReference type="ChEBI" id="CHEBI:136912"/>
        <dbReference type="ChEBI" id="CHEBI:140656"/>
        <dbReference type="ChEBI" id="CHEBI:140657"/>
        <dbReference type="ChEBI" id="CHEBI:140660"/>
        <dbReference type="EC" id="2.3.1.269"/>
    </reaction>
</comment>
<evidence type="ECO:0000256" key="4">
    <source>
        <dbReference type="ARBA" id="ARBA00022692"/>
    </source>
</evidence>
<evidence type="ECO:0000313" key="11">
    <source>
        <dbReference type="Proteomes" id="UP000285875"/>
    </source>
</evidence>
<protein>
    <recommendedName>
        <fullName evidence="8">Apolipoprotein N-acyltransferase</fullName>
        <shortName evidence="8">ALP N-acyltransferase</shortName>
        <ecNumber evidence="8">2.3.1.269</ecNumber>
    </recommendedName>
</protein>
<dbReference type="Proteomes" id="UP000285875">
    <property type="component" value="Chromosome"/>
</dbReference>
<dbReference type="GO" id="GO:0016410">
    <property type="term" value="F:N-acyltransferase activity"/>
    <property type="evidence" value="ECO:0007669"/>
    <property type="project" value="UniProtKB-UniRule"/>
</dbReference>
<dbReference type="Gene3D" id="3.60.110.10">
    <property type="entry name" value="Carbon-nitrogen hydrolase"/>
    <property type="match status" value="1"/>
</dbReference>
<comment type="pathway">
    <text evidence="8">Protein modification; lipoprotein biosynthesis (N-acyl transfer).</text>
</comment>
<evidence type="ECO:0000256" key="3">
    <source>
        <dbReference type="ARBA" id="ARBA00022679"/>
    </source>
</evidence>
<evidence type="ECO:0000256" key="7">
    <source>
        <dbReference type="ARBA" id="ARBA00023315"/>
    </source>
</evidence>
<comment type="function">
    <text evidence="8">Catalyzes the phospholipid dependent N-acylation of the N-terminal cysteine of apolipoprotein, the last step in lipoprotein maturation.</text>
</comment>
<keyword evidence="2 8" id="KW-1003">Cell membrane</keyword>
<evidence type="ECO:0000256" key="8">
    <source>
        <dbReference type="HAMAP-Rule" id="MF_01148"/>
    </source>
</evidence>
<evidence type="ECO:0000313" key="10">
    <source>
        <dbReference type="EMBL" id="AZZ40743.1"/>
    </source>
</evidence>
<dbReference type="CDD" id="cd07571">
    <property type="entry name" value="ALP_N-acyl_transferase"/>
    <property type="match status" value="1"/>
</dbReference>
<feature type="transmembrane region" description="Helical" evidence="8">
    <location>
        <begin position="175"/>
        <end position="193"/>
    </location>
</feature>
<comment type="similarity">
    <text evidence="8">Belongs to the CN hydrolase family. Apolipoprotein N-acyltransferase subfamily.</text>
</comment>
<dbReference type="GO" id="GO:0042158">
    <property type="term" value="P:lipoprotein biosynthetic process"/>
    <property type="evidence" value="ECO:0007669"/>
    <property type="project" value="UniProtKB-UniRule"/>
</dbReference>
<dbReference type="InterPro" id="IPR045378">
    <property type="entry name" value="LNT_N"/>
</dbReference>
<comment type="subcellular location">
    <subcellularLocation>
        <location evidence="1 8">Cell membrane</location>
        <topology evidence="1 8">Multi-pass membrane protein</topology>
    </subcellularLocation>
</comment>
<dbReference type="InterPro" id="IPR003010">
    <property type="entry name" value="C-N_Hydrolase"/>
</dbReference>
<keyword evidence="5 8" id="KW-1133">Transmembrane helix</keyword>
<keyword evidence="4 8" id="KW-0812">Transmembrane</keyword>
<dbReference type="Pfam" id="PF20154">
    <property type="entry name" value="LNT_N"/>
    <property type="match status" value="1"/>
</dbReference>
<dbReference type="SUPFAM" id="SSF56317">
    <property type="entry name" value="Carbon-nitrogen hydrolase"/>
    <property type="match status" value="1"/>
</dbReference>
<accession>A0A3Q9UG36</accession>
<dbReference type="GO" id="GO:0005886">
    <property type="term" value="C:plasma membrane"/>
    <property type="evidence" value="ECO:0007669"/>
    <property type="project" value="UniProtKB-SubCell"/>
</dbReference>
<gene>
    <name evidence="8 10" type="primary">lnt</name>
    <name evidence="10" type="ORF">C0Z10_06100</name>
</gene>
<keyword evidence="10" id="KW-0449">Lipoprotein</keyword>
<dbReference type="HAMAP" id="MF_01148">
    <property type="entry name" value="Lnt"/>
    <property type="match status" value="1"/>
</dbReference>
<dbReference type="EC" id="2.3.1.269" evidence="8"/>
<evidence type="ECO:0000256" key="2">
    <source>
        <dbReference type="ARBA" id="ARBA00022475"/>
    </source>
</evidence>
<dbReference type="InterPro" id="IPR004563">
    <property type="entry name" value="Apolipo_AcylTrfase"/>
</dbReference>
<feature type="domain" description="CN hydrolase" evidence="9">
    <location>
        <begin position="220"/>
        <end position="481"/>
    </location>
</feature>
<evidence type="ECO:0000256" key="6">
    <source>
        <dbReference type="ARBA" id="ARBA00023136"/>
    </source>
</evidence>
<dbReference type="PROSITE" id="PS50263">
    <property type="entry name" value="CN_HYDROLASE"/>
    <property type="match status" value="1"/>
</dbReference>
<feature type="transmembrane region" description="Helical" evidence="8">
    <location>
        <begin position="98"/>
        <end position="119"/>
    </location>
</feature>
<feature type="transmembrane region" description="Helical" evidence="8">
    <location>
        <begin position="139"/>
        <end position="163"/>
    </location>
</feature>
<dbReference type="PANTHER" id="PTHR38686">
    <property type="entry name" value="APOLIPOPROTEIN N-ACYLTRANSFERASE"/>
    <property type="match status" value="1"/>
</dbReference>
<dbReference type="PANTHER" id="PTHR38686:SF1">
    <property type="entry name" value="APOLIPOPROTEIN N-ACYLTRANSFERASE"/>
    <property type="match status" value="1"/>
</dbReference>
<dbReference type="AlphaFoldDB" id="A0A3Q9UG36"/>
<organism evidence="10 11">
    <name type="scientific">Acidipropionibacterium jensenii</name>
    <dbReference type="NCBI Taxonomy" id="1749"/>
    <lineage>
        <taxon>Bacteria</taxon>
        <taxon>Bacillati</taxon>
        <taxon>Actinomycetota</taxon>
        <taxon>Actinomycetes</taxon>
        <taxon>Propionibacteriales</taxon>
        <taxon>Propionibacteriaceae</taxon>
        <taxon>Acidipropionibacterium</taxon>
    </lineage>
</organism>